<accession>A0ABV0JUL7</accession>
<sequence length="67" mass="7849">MRGVYRVGCFEDACEELPFPSWKRGEARRERIVEMLNQNPNVSVQEIAEGVELSIYQVKRHLSKIKK</sequence>
<name>A0ABV0JUL7_9CYAN</name>
<dbReference type="Gene3D" id="1.10.10.10">
    <property type="entry name" value="Winged helix-like DNA-binding domain superfamily/Winged helix DNA-binding domain"/>
    <property type="match status" value="1"/>
</dbReference>
<dbReference type="EMBL" id="JAMPKK010000059">
    <property type="protein sequence ID" value="MEP0867106.1"/>
    <property type="molecule type" value="Genomic_DNA"/>
</dbReference>
<gene>
    <name evidence="1" type="ORF">NDI37_21885</name>
</gene>
<dbReference type="RefSeq" id="WP_190417147.1">
    <property type="nucleotide sequence ID" value="NZ_JAMPKK010000059.1"/>
</dbReference>
<protein>
    <submittedName>
        <fullName evidence="1">Winged helix-turn-helix transcriptional regulator</fullName>
    </submittedName>
</protein>
<dbReference type="InterPro" id="IPR036390">
    <property type="entry name" value="WH_DNA-bd_sf"/>
</dbReference>
<evidence type="ECO:0000313" key="2">
    <source>
        <dbReference type="Proteomes" id="UP001442494"/>
    </source>
</evidence>
<reference evidence="1 2" key="1">
    <citation type="submission" date="2022-04" db="EMBL/GenBank/DDBJ databases">
        <title>Positive selection, recombination, and allopatry shape intraspecific diversity of widespread and dominant cyanobacteria.</title>
        <authorList>
            <person name="Wei J."/>
            <person name="Shu W."/>
            <person name="Hu C."/>
        </authorList>
    </citation>
    <scope>NUCLEOTIDE SEQUENCE [LARGE SCALE GENOMIC DNA]</scope>
    <source>
        <strain evidence="1 2">GB2-A5</strain>
    </source>
</reference>
<comment type="caution">
    <text evidence="1">The sequence shown here is derived from an EMBL/GenBank/DDBJ whole genome shotgun (WGS) entry which is preliminary data.</text>
</comment>
<organism evidence="1 2">
    <name type="scientific">Funiculus sociatus GB2-A5</name>
    <dbReference type="NCBI Taxonomy" id="2933946"/>
    <lineage>
        <taxon>Bacteria</taxon>
        <taxon>Bacillati</taxon>
        <taxon>Cyanobacteriota</taxon>
        <taxon>Cyanophyceae</taxon>
        <taxon>Coleofasciculales</taxon>
        <taxon>Coleofasciculaceae</taxon>
        <taxon>Funiculus</taxon>
    </lineage>
</organism>
<evidence type="ECO:0000313" key="1">
    <source>
        <dbReference type="EMBL" id="MEP0867106.1"/>
    </source>
</evidence>
<dbReference type="InterPro" id="IPR036388">
    <property type="entry name" value="WH-like_DNA-bd_sf"/>
</dbReference>
<dbReference type="SUPFAM" id="SSF46785">
    <property type="entry name" value="Winged helix' DNA-binding domain"/>
    <property type="match status" value="1"/>
</dbReference>
<proteinExistence type="predicted"/>
<dbReference type="Pfam" id="PF13412">
    <property type="entry name" value="HTH_24"/>
    <property type="match status" value="1"/>
</dbReference>
<dbReference type="Proteomes" id="UP001442494">
    <property type="component" value="Unassembled WGS sequence"/>
</dbReference>
<keyword evidence="2" id="KW-1185">Reference proteome</keyword>